<dbReference type="Proteomes" id="UP001589607">
    <property type="component" value="Unassembled WGS sequence"/>
</dbReference>
<sequence>MFSTGSSVLFTSTLFCVFLVFHTESLKKTRSLIYGLIFSNIAITHLSYYFLRTSYHG</sequence>
<dbReference type="RefSeq" id="WP_379678098.1">
    <property type="nucleotide sequence ID" value="NZ_CBCSGE010000004.1"/>
</dbReference>
<evidence type="ECO:0000256" key="1">
    <source>
        <dbReference type="SAM" id="Phobius"/>
    </source>
</evidence>
<keyword evidence="4" id="KW-1185">Reference proteome</keyword>
<dbReference type="InterPro" id="IPR048533">
    <property type="entry name" value="VUPS"/>
</dbReference>
<evidence type="ECO:0000313" key="3">
    <source>
        <dbReference type="EMBL" id="MFB9097625.1"/>
    </source>
</evidence>
<evidence type="ECO:0000313" key="4">
    <source>
        <dbReference type="Proteomes" id="UP001589607"/>
    </source>
</evidence>
<keyword evidence="1" id="KW-0472">Membrane</keyword>
<accession>A0ABV5GQG0</accession>
<feature type="transmembrane region" description="Helical" evidence="1">
    <location>
        <begin position="33"/>
        <end position="51"/>
    </location>
</feature>
<organism evidence="3 4">
    <name type="scientific">Flavobacterium jumunjinense</name>
    <dbReference type="NCBI Taxonomy" id="998845"/>
    <lineage>
        <taxon>Bacteria</taxon>
        <taxon>Pseudomonadati</taxon>
        <taxon>Bacteroidota</taxon>
        <taxon>Flavobacteriia</taxon>
        <taxon>Flavobacteriales</taxon>
        <taxon>Flavobacteriaceae</taxon>
        <taxon>Flavobacterium</taxon>
    </lineage>
</organism>
<evidence type="ECO:0000259" key="2">
    <source>
        <dbReference type="Pfam" id="PF20973"/>
    </source>
</evidence>
<reference evidence="3 4" key="1">
    <citation type="submission" date="2024-09" db="EMBL/GenBank/DDBJ databases">
        <authorList>
            <person name="Sun Q."/>
            <person name="Mori K."/>
        </authorList>
    </citation>
    <scope>NUCLEOTIDE SEQUENCE [LARGE SCALE GENOMIC DNA]</scope>
    <source>
        <strain evidence="3 4">CECT 7955</strain>
    </source>
</reference>
<comment type="caution">
    <text evidence="3">The sequence shown here is derived from an EMBL/GenBank/DDBJ whole genome shotgun (WGS) entry which is preliminary data.</text>
</comment>
<dbReference type="Pfam" id="PF20973">
    <property type="entry name" value="VUPS"/>
    <property type="match status" value="1"/>
</dbReference>
<dbReference type="EMBL" id="JBHMEY010000060">
    <property type="protein sequence ID" value="MFB9097625.1"/>
    <property type="molecule type" value="Genomic_DNA"/>
</dbReference>
<proteinExistence type="predicted"/>
<protein>
    <recommendedName>
        <fullName evidence="2">Vitamin uptake-like sensor domain-containing protein</fullName>
    </recommendedName>
</protein>
<keyword evidence="1" id="KW-0812">Transmembrane</keyword>
<name>A0ABV5GQG0_9FLAO</name>
<gene>
    <name evidence="3" type="ORF">ACFFVF_13975</name>
</gene>
<keyword evidence="1" id="KW-1133">Transmembrane helix</keyword>
<feature type="domain" description="Vitamin uptake-like sensor" evidence="2">
    <location>
        <begin position="2"/>
        <end position="50"/>
    </location>
</feature>